<accession>A0A238D742</accession>
<dbReference type="Pfam" id="PF13192">
    <property type="entry name" value="Thioredoxin_3"/>
    <property type="match status" value="1"/>
</dbReference>
<gene>
    <name evidence="2" type="ORF">THIARS_70788</name>
</gene>
<evidence type="ECO:0000313" key="3">
    <source>
        <dbReference type="Proteomes" id="UP000214566"/>
    </source>
</evidence>
<dbReference type="SUPFAM" id="SSF52833">
    <property type="entry name" value="Thioredoxin-like"/>
    <property type="match status" value="1"/>
</dbReference>
<organism evidence="2 3">
    <name type="scientific">Thiomonas delicata</name>
    <name type="common">Thiomonas cuprina</name>
    <dbReference type="NCBI Taxonomy" id="364030"/>
    <lineage>
        <taxon>Bacteria</taxon>
        <taxon>Pseudomonadati</taxon>
        <taxon>Pseudomonadota</taxon>
        <taxon>Betaproteobacteria</taxon>
        <taxon>Burkholderiales</taxon>
        <taxon>Thiomonas</taxon>
    </lineage>
</organism>
<name>A0A238D742_THIDL</name>
<dbReference type="AlphaFoldDB" id="A0A238D742"/>
<reference evidence="2 3" key="1">
    <citation type="submission" date="2016-06" db="EMBL/GenBank/DDBJ databases">
        <authorList>
            <person name="Kjaerup R.B."/>
            <person name="Dalgaard T.S."/>
            <person name="Juul-Madsen H.R."/>
        </authorList>
    </citation>
    <scope>NUCLEOTIDE SEQUENCE [LARGE SCALE GENOMIC DNA]</scope>
    <source>
        <strain evidence="2 3">DSM 16361</strain>
    </source>
</reference>
<dbReference type="InterPro" id="IPR036249">
    <property type="entry name" value="Thioredoxin-like_sf"/>
</dbReference>
<feature type="domain" description="Thioredoxin-like fold" evidence="1">
    <location>
        <begin position="6"/>
        <end position="66"/>
    </location>
</feature>
<sequence length="88" mass="8876">MATQRQVEVFSAGCAVCEDVVALVKRVACASCGVVVHDMHDIKAAARAKALGVRSVPAVAIDGQLAGCCAGRGVDEAALRVAGLGQAR</sequence>
<protein>
    <submittedName>
        <fullName evidence="2">Uncharacterized 9.0 kDa protein in mobE 3'region</fullName>
    </submittedName>
</protein>
<keyword evidence="3" id="KW-1185">Reference proteome</keyword>
<proteinExistence type="predicted"/>
<dbReference type="OrthoDB" id="5402270at2"/>
<evidence type="ECO:0000259" key="1">
    <source>
        <dbReference type="Pfam" id="PF13192"/>
    </source>
</evidence>
<dbReference type="RefSeq" id="WP_094161303.1">
    <property type="nucleotide sequence ID" value="NZ_LT592171.1"/>
</dbReference>
<dbReference type="Proteomes" id="UP000214566">
    <property type="component" value="Unassembled WGS sequence"/>
</dbReference>
<evidence type="ECO:0000313" key="2">
    <source>
        <dbReference type="EMBL" id="SBP89168.1"/>
    </source>
</evidence>
<dbReference type="EMBL" id="FLMQ01000056">
    <property type="protein sequence ID" value="SBP89168.1"/>
    <property type="molecule type" value="Genomic_DNA"/>
</dbReference>
<dbReference type="Gene3D" id="3.40.30.10">
    <property type="entry name" value="Glutaredoxin"/>
    <property type="match status" value="1"/>
</dbReference>
<dbReference type="InterPro" id="IPR012336">
    <property type="entry name" value="Thioredoxin-like_fold"/>
</dbReference>